<evidence type="ECO:0000256" key="3">
    <source>
        <dbReference type="ARBA" id="ARBA00023242"/>
    </source>
</evidence>
<dbReference type="InterPro" id="IPR012340">
    <property type="entry name" value="NA-bd_OB-fold"/>
</dbReference>
<gene>
    <name evidence="4" type="ORF">MACJ_001000</name>
</gene>
<evidence type="ECO:0000313" key="5">
    <source>
        <dbReference type="Proteomes" id="UP000244803"/>
    </source>
</evidence>
<keyword evidence="2" id="KW-0238">DNA-binding</keyword>
<dbReference type="OrthoDB" id="25571at2759"/>
<dbReference type="EMBL" id="CP056068">
    <property type="protein sequence ID" value="UKJ90072.1"/>
    <property type="molecule type" value="Genomic_DNA"/>
</dbReference>
<dbReference type="Gene3D" id="2.40.50.140">
    <property type="entry name" value="Nucleic acid-binding proteins"/>
    <property type="match status" value="1"/>
</dbReference>
<dbReference type="Proteomes" id="UP000244803">
    <property type="component" value="Chromosome 2"/>
</dbReference>
<accession>A0A976M7H9</accession>
<evidence type="ECO:0000256" key="1">
    <source>
        <dbReference type="ARBA" id="ARBA00004123"/>
    </source>
</evidence>
<comment type="subcellular location">
    <subcellularLocation>
        <location evidence="1">Nucleus</location>
    </subcellularLocation>
</comment>
<dbReference type="AlphaFoldDB" id="A0A976M7H9"/>
<dbReference type="InterPro" id="IPR040260">
    <property type="entry name" value="RFA2-like"/>
</dbReference>
<protein>
    <recommendedName>
        <fullName evidence="6">Replication protein A C-terminal domain-containing protein</fullName>
    </recommendedName>
</protein>
<evidence type="ECO:0000313" key="4">
    <source>
        <dbReference type="EMBL" id="UKJ90072.1"/>
    </source>
</evidence>
<dbReference type="PANTHER" id="PTHR13989:SF16">
    <property type="entry name" value="REPLICATION PROTEIN A2"/>
    <property type="match status" value="1"/>
</dbReference>
<dbReference type="InterPro" id="IPR036388">
    <property type="entry name" value="WH-like_DNA-bd_sf"/>
</dbReference>
<dbReference type="GO" id="GO:0003677">
    <property type="term" value="F:DNA binding"/>
    <property type="evidence" value="ECO:0007669"/>
    <property type="project" value="UniProtKB-KW"/>
</dbReference>
<evidence type="ECO:0000256" key="2">
    <source>
        <dbReference type="ARBA" id="ARBA00023125"/>
    </source>
</evidence>
<sequence>MFGGVNQDSFGANWGISDLNQLDNNDGGFFEEDLSNYLNEDGGNKQVHEVAQRKTFMPLKINMIYSSWKTGGSSINILGYQLDIIKLVGRIVDAKTTEQDTSFVIDDGTGTIDCIHLFPGDMTEWKTNYLKNLMKAKSLVKVYGGFNPLYSSSNPTIIIYSIKELSSPEESKLHDLDVIYSILSNDGKSNPKVNDTLSDMDSVLKQFKIVKTDRAQQIPEKVSVPPQANTTSATTKIPANELALTKFISSMLSNEARNNNFNGLHISEILKRCNKQHSFQSVQEQHVRKVLSDLEKDASVYQTLDSNTYASTDS</sequence>
<name>A0A976M7H9_THEOR</name>
<dbReference type="SUPFAM" id="SSF50249">
    <property type="entry name" value="Nucleic acid-binding proteins"/>
    <property type="match status" value="1"/>
</dbReference>
<dbReference type="GO" id="GO:0005634">
    <property type="term" value="C:nucleus"/>
    <property type="evidence" value="ECO:0007669"/>
    <property type="project" value="UniProtKB-SubCell"/>
</dbReference>
<evidence type="ECO:0008006" key="6">
    <source>
        <dbReference type="Google" id="ProtNLM"/>
    </source>
</evidence>
<keyword evidence="3" id="KW-0539">Nucleus</keyword>
<organism evidence="4 5">
    <name type="scientific">Theileria orientalis</name>
    <dbReference type="NCBI Taxonomy" id="68886"/>
    <lineage>
        <taxon>Eukaryota</taxon>
        <taxon>Sar</taxon>
        <taxon>Alveolata</taxon>
        <taxon>Apicomplexa</taxon>
        <taxon>Aconoidasida</taxon>
        <taxon>Piroplasmida</taxon>
        <taxon>Theileriidae</taxon>
        <taxon>Theileria</taxon>
    </lineage>
</organism>
<dbReference type="PANTHER" id="PTHR13989">
    <property type="entry name" value="REPLICATION PROTEIN A-RELATED"/>
    <property type="match status" value="1"/>
</dbReference>
<proteinExistence type="predicted"/>
<reference evidence="4" key="1">
    <citation type="submission" date="2022-07" db="EMBL/GenBank/DDBJ databases">
        <title>Evaluation of T. orientalis genome assembly methods using nanopore sequencing and analysis of variation between genomes.</title>
        <authorList>
            <person name="Yam J."/>
            <person name="Micallef M.L."/>
            <person name="Liu M."/>
            <person name="Djordjevic S.P."/>
            <person name="Bogema D.R."/>
            <person name="Jenkins C."/>
        </authorList>
    </citation>
    <scope>NUCLEOTIDE SEQUENCE</scope>
    <source>
        <strain evidence="4">Fish Creek</strain>
    </source>
</reference>
<dbReference type="Gene3D" id="1.10.10.10">
    <property type="entry name" value="Winged helix-like DNA-binding domain superfamily/Winged helix DNA-binding domain"/>
    <property type="match status" value="1"/>
</dbReference>